<dbReference type="Pfam" id="PF00930">
    <property type="entry name" value="DPPIV_N"/>
    <property type="match status" value="1"/>
</dbReference>
<dbReference type="AlphaFoldDB" id="A0A1X2I9S8"/>
<feature type="domain" description="Dipeptidylpeptidase IV N-terminal" evidence="6">
    <location>
        <begin position="192"/>
        <end position="558"/>
    </location>
</feature>
<feature type="domain" description="Peptidase S9 prolyl oligopeptidase catalytic" evidence="5">
    <location>
        <begin position="823"/>
        <end position="953"/>
    </location>
</feature>
<organism evidence="7 8">
    <name type="scientific">Absidia repens</name>
    <dbReference type="NCBI Taxonomy" id="90262"/>
    <lineage>
        <taxon>Eukaryota</taxon>
        <taxon>Fungi</taxon>
        <taxon>Fungi incertae sedis</taxon>
        <taxon>Mucoromycota</taxon>
        <taxon>Mucoromycotina</taxon>
        <taxon>Mucoromycetes</taxon>
        <taxon>Mucorales</taxon>
        <taxon>Cunninghamellaceae</taxon>
        <taxon>Absidia</taxon>
    </lineage>
</organism>
<evidence type="ECO:0000259" key="5">
    <source>
        <dbReference type="Pfam" id="PF00326"/>
    </source>
</evidence>
<keyword evidence="8" id="KW-1185">Reference proteome</keyword>
<evidence type="ECO:0000259" key="6">
    <source>
        <dbReference type="Pfam" id="PF00930"/>
    </source>
</evidence>
<dbReference type="EMBL" id="MCGE01000019">
    <property type="protein sequence ID" value="ORZ12297.1"/>
    <property type="molecule type" value="Genomic_DNA"/>
</dbReference>
<keyword evidence="2" id="KW-0645">Protease</keyword>
<gene>
    <name evidence="7" type="ORF">BCR42DRAFT_420374</name>
</gene>
<dbReference type="GO" id="GO:0004177">
    <property type="term" value="F:aminopeptidase activity"/>
    <property type="evidence" value="ECO:0007669"/>
    <property type="project" value="UniProtKB-KW"/>
</dbReference>
<accession>A0A1X2I9S8</accession>
<comment type="caution">
    <text evidence="7">The sequence shown here is derived from an EMBL/GenBank/DDBJ whole genome shotgun (WGS) entry which is preliminary data.</text>
</comment>
<evidence type="ECO:0000256" key="3">
    <source>
        <dbReference type="ARBA" id="ARBA00022825"/>
    </source>
</evidence>
<evidence type="ECO:0000256" key="1">
    <source>
        <dbReference type="ARBA" id="ARBA00006150"/>
    </source>
</evidence>
<dbReference type="InterPro" id="IPR002469">
    <property type="entry name" value="Peptidase_S9B_N"/>
</dbReference>
<dbReference type="SUPFAM" id="SSF53474">
    <property type="entry name" value="alpha/beta-Hydrolases"/>
    <property type="match status" value="1"/>
</dbReference>
<keyword evidence="3" id="KW-0720">Serine protease</keyword>
<comment type="similarity">
    <text evidence="1">Belongs to the peptidase S9B family.</text>
</comment>
<dbReference type="SUPFAM" id="SSF82171">
    <property type="entry name" value="DPP6 N-terminal domain-like"/>
    <property type="match status" value="1"/>
</dbReference>
<dbReference type="InterPro" id="IPR001375">
    <property type="entry name" value="Peptidase_S9_cat"/>
</dbReference>
<dbReference type="PANTHER" id="PTHR11731:SF193">
    <property type="entry name" value="DIPEPTIDYL PEPTIDASE 9"/>
    <property type="match status" value="1"/>
</dbReference>
<dbReference type="GO" id="GO:0008236">
    <property type="term" value="F:serine-type peptidase activity"/>
    <property type="evidence" value="ECO:0007669"/>
    <property type="project" value="UniProtKB-KW"/>
</dbReference>
<evidence type="ECO:0000256" key="4">
    <source>
        <dbReference type="SAM" id="MobiDB-lite"/>
    </source>
</evidence>
<evidence type="ECO:0008006" key="9">
    <source>
        <dbReference type="Google" id="ProtNLM"/>
    </source>
</evidence>
<dbReference type="GO" id="GO:0006508">
    <property type="term" value="P:proteolysis"/>
    <property type="evidence" value="ECO:0007669"/>
    <property type="project" value="InterPro"/>
</dbReference>
<dbReference type="InterPro" id="IPR029058">
    <property type="entry name" value="AB_hydrolase_fold"/>
</dbReference>
<evidence type="ECO:0000256" key="2">
    <source>
        <dbReference type="ARBA" id="ARBA00022438"/>
    </source>
</evidence>
<sequence>MDSSSSFTWDDVRNQVRRLRTQTQASFSNHNIWTCKNFYFHPNQRKIYFLSNCIPPNQTSSRQFILYQADFTMLYAKKRDISPILSLKWSRVFNEYQTQHEGPIYYGSQQGNNTCHERTRPLQTLSSFQMINDTLLMTSMGNIYTGALGQIPKFVSSQHLKNSAKMNSATPMTNTSPQSTLEFKLPSTSFDTSNRSDPKLGGTRNDLFAFIRNRDIWVSDFTGVEVQLTFCSDQPNNCLSCGVAEYVMQEEFHRRTGYYWRPSASSTSSNSNQILYLETNEENVELIHFSKQNDKFRITTTTVDYITPPAAAKYPRAGCPNATSQLHLLEFSNGTSPFRLTNLHHKRLRDRNTINSLYPWVEYIVRFGWLPDGESVWAQILSRDQTKTAVIRIPCTLFKTDDEYTFQAETDPAKVDELWSETQETWVNVSDAYYFLHKDEANTVDGQPSSCTTFIWSSELTGYRHLYHVTKQNGNDESATIRQLTHGEWCVVDKPLYVDQRRKLVYFMAKMDTPLETHLYVTTYDHQSQSRHIRRLTSLGYSHSIEMNNTMDVFVDLASCLHQPNGIVVRRLQYNDDDPLPTTNDQYSHGHVNSDKDSDKDNIAILMSAMKDIDDIKDFDMDMHFYDMVIARPTLSSPDDICCSPSTISLSRNSSLANSTMTLDQHLNGNFEFATPTCQNTIDKYDQRTRAIPEGEIFDFMTSDGVKLFGCLYKPRLYRPGKSYPTILQIYGGPKTQMVTNEFKFPRLLRYLMAVYFGFAVVVIDGRGSCDRGLAFESYVKGRLGMVEIQDQLEGLHYLATSRFGAIPRTVTKNERQDQLVSVVDLDRVAVTGWSYGGYLSLMGLARYNDIFKISIAGAPVTKWELYDSAYTERYMGMPSDRQESYRESSILHWVDKFPETENRLIIVHGLIDENVHFTNSELLVSQLVNHHKPYHLQVYPTEKHGLRHSSVNEHFDILMFHCLLNNL</sequence>
<evidence type="ECO:0000313" key="7">
    <source>
        <dbReference type="EMBL" id="ORZ12297.1"/>
    </source>
</evidence>
<proteinExistence type="inferred from homology"/>
<feature type="compositionally biased region" description="Polar residues" evidence="4">
    <location>
        <begin position="165"/>
        <end position="195"/>
    </location>
</feature>
<feature type="region of interest" description="Disordered" evidence="4">
    <location>
        <begin position="165"/>
        <end position="198"/>
    </location>
</feature>
<dbReference type="GO" id="GO:0008239">
    <property type="term" value="F:dipeptidyl-peptidase activity"/>
    <property type="evidence" value="ECO:0007669"/>
    <property type="project" value="TreeGrafter"/>
</dbReference>
<dbReference type="Pfam" id="PF00326">
    <property type="entry name" value="Peptidase_S9"/>
    <property type="match status" value="2"/>
</dbReference>
<evidence type="ECO:0000313" key="8">
    <source>
        <dbReference type="Proteomes" id="UP000193560"/>
    </source>
</evidence>
<name>A0A1X2I9S8_9FUNG</name>
<protein>
    <recommendedName>
        <fullName evidence="9">Dipeptidyl peptidase IV N-terminal region-domain-containing protein</fullName>
    </recommendedName>
</protein>
<keyword evidence="2" id="KW-0031">Aminopeptidase</keyword>
<dbReference type="Gene3D" id="2.140.10.30">
    <property type="entry name" value="Dipeptidylpeptidase IV, N-terminal domain"/>
    <property type="match status" value="1"/>
</dbReference>
<dbReference type="PANTHER" id="PTHR11731">
    <property type="entry name" value="PROTEASE FAMILY S9B,C DIPEPTIDYL-PEPTIDASE IV-RELATED"/>
    <property type="match status" value="1"/>
</dbReference>
<dbReference type="OrthoDB" id="16520at2759"/>
<dbReference type="Proteomes" id="UP000193560">
    <property type="component" value="Unassembled WGS sequence"/>
</dbReference>
<feature type="domain" description="Peptidase S9 prolyl oligopeptidase catalytic" evidence="5">
    <location>
        <begin position="757"/>
        <end position="804"/>
    </location>
</feature>
<reference evidence="7 8" key="1">
    <citation type="submission" date="2016-07" db="EMBL/GenBank/DDBJ databases">
        <title>Pervasive Adenine N6-methylation of Active Genes in Fungi.</title>
        <authorList>
            <consortium name="DOE Joint Genome Institute"/>
            <person name="Mondo S.J."/>
            <person name="Dannebaum R.O."/>
            <person name="Kuo R.C."/>
            <person name="Labutti K."/>
            <person name="Haridas S."/>
            <person name="Kuo A."/>
            <person name="Salamov A."/>
            <person name="Ahrendt S.R."/>
            <person name="Lipzen A."/>
            <person name="Sullivan W."/>
            <person name="Andreopoulos W.B."/>
            <person name="Clum A."/>
            <person name="Lindquist E."/>
            <person name="Daum C."/>
            <person name="Ramamoorthy G.K."/>
            <person name="Gryganskyi A."/>
            <person name="Culley D."/>
            <person name="Magnuson J.K."/>
            <person name="James T.Y."/>
            <person name="O'Malley M.A."/>
            <person name="Stajich J.E."/>
            <person name="Spatafora J.W."/>
            <person name="Visel A."/>
            <person name="Grigoriev I.V."/>
        </authorList>
    </citation>
    <scope>NUCLEOTIDE SEQUENCE [LARGE SCALE GENOMIC DNA]</scope>
    <source>
        <strain evidence="7 8">NRRL 1336</strain>
    </source>
</reference>
<dbReference type="STRING" id="90262.A0A1X2I9S8"/>
<dbReference type="InterPro" id="IPR050278">
    <property type="entry name" value="Serine_Prot_S9B/DPPIV"/>
</dbReference>
<dbReference type="Gene3D" id="3.40.50.1820">
    <property type="entry name" value="alpha/beta hydrolase"/>
    <property type="match status" value="1"/>
</dbReference>
<keyword evidence="2" id="KW-0378">Hydrolase</keyword>